<dbReference type="InterPro" id="IPR013201">
    <property type="entry name" value="Prot_inhib_I29"/>
</dbReference>
<keyword evidence="5" id="KW-1185">Reference proteome</keyword>
<feature type="signal peptide" evidence="1">
    <location>
        <begin position="1"/>
        <end position="15"/>
    </location>
</feature>
<evidence type="ECO:0000313" key="3">
    <source>
        <dbReference type="EMBL" id="CAK9105349.1"/>
    </source>
</evidence>
<dbReference type="Proteomes" id="UP001642484">
    <property type="component" value="Unassembled WGS sequence"/>
</dbReference>
<reference evidence="3 5" key="1">
    <citation type="submission" date="2024-02" db="EMBL/GenBank/DDBJ databases">
        <authorList>
            <person name="Chen Y."/>
            <person name="Shah S."/>
            <person name="Dougan E. K."/>
            <person name="Thang M."/>
            <person name="Chan C."/>
        </authorList>
    </citation>
    <scope>NUCLEOTIDE SEQUENCE [LARGE SCALE GENOMIC DNA]</scope>
</reference>
<name>A0ABP0RYQ8_9DINO</name>
<dbReference type="SUPFAM" id="SSF54001">
    <property type="entry name" value="Cysteine proteinases"/>
    <property type="match status" value="1"/>
</dbReference>
<dbReference type="EMBL" id="CAXAMN010026717">
    <property type="protein sequence ID" value="CAK9105349.1"/>
    <property type="molecule type" value="Genomic_DNA"/>
</dbReference>
<organism evidence="3 5">
    <name type="scientific">Durusdinium trenchii</name>
    <dbReference type="NCBI Taxonomy" id="1381693"/>
    <lineage>
        <taxon>Eukaryota</taxon>
        <taxon>Sar</taxon>
        <taxon>Alveolata</taxon>
        <taxon>Dinophyceae</taxon>
        <taxon>Suessiales</taxon>
        <taxon>Symbiodiniaceae</taxon>
        <taxon>Durusdinium</taxon>
    </lineage>
</organism>
<evidence type="ECO:0000313" key="5">
    <source>
        <dbReference type="Proteomes" id="UP001642484"/>
    </source>
</evidence>
<gene>
    <name evidence="3" type="ORF">CCMP2556_LOCUS49307</name>
    <name evidence="4" type="ORF">CCMP2556_LOCUS49336</name>
</gene>
<evidence type="ECO:0000256" key="1">
    <source>
        <dbReference type="SAM" id="SignalP"/>
    </source>
</evidence>
<dbReference type="EMBL" id="CAXAMN010026728">
    <property type="protein sequence ID" value="CAK9105408.1"/>
    <property type="molecule type" value="Genomic_DNA"/>
</dbReference>
<accession>A0ABP0RYQ8</accession>
<feature type="domain" description="Cathepsin propeptide inhibitor" evidence="2">
    <location>
        <begin position="23"/>
        <end position="81"/>
    </location>
</feature>
<evidence type="ECO:0000313" key="4">
    <source>
        <dbReference type="EMBL" id="CAK9105408.1"/>
    </source>
</evidence>
<sequence length="110" mass="12034">MLACVALLSAVAVLASESDQAAFEAFVEKYGRGYVRGSASYLERFKLFQSRADEVRRLNADPTRRWTAGVGPLADYTEEELAQLRGWRGMAAASDAGTALLQVNSLPEEF</sequence>
<dbReference type="InterPro" id="IPR038765">
    <property type="entry name" value="Papain-like_cys_pep_sf"/>
</dbReference>
<protein>
    <recommendedName>
        <fullName evidence="2">Cathepsin propeptide inhibitor domain-containing protein</fullName>
    </recommendedName>
</protein>
<comment type="caution">
    <text evidence="3">The sequence shown here is derived from an EMBL/GenBank/DDBJ whole genome shotgun (WGS) entry which is preliminary data.</text>
</comment>
<keyword evidence="1" id="KW-0732">Signal</keyword>
<proteinExistence type="predicted"/>
<evidence type="ECO:0000259" key="2">
    <source>
        <dbReference type="Pfam" id="PF08246"/>
    </source>
</evidence>
<feature type="chain" id="PRO_5045029563" description="Cathepsin propeptide inhibitor domain-containing protein" evidence="1">
    <location>
        <begin position="16"/>
        <end position="110"/>
    </location>
</feature>
<dbReference type="Gene3D" id="1.10.287.2250">
    <property type="match status" value="1"/>
</dbReference>
<dbReference type="Pfam" id="PF08246">
    <property type="entry name" value="Inhibitor_I29"/>
    <property type="match status" value="1"/>
</dbReference>